<dbReference type="EMBL" id="JASPKZ010008114">
    <property type="protein sequence ID" value="KAJ9580869.1"/>
    <property type="molecule type" value="Genomic_DNA"/>
</dbReference>
<comment type="caution">
    <text evidence="1">The sequence shown here is derived from an EMBL/GenBank/DDBJ whole genome shotgun (WGS) entry which is preliminary data.</text>
</comment>
<proteinExistence type="predicted"/>
<evidence type="ECO:0000313" key="1">
    <source>
        <dbReference type="EMBL" id="KAJ9580869.1"/>
    </source>
</evidence>
<evidence type="ECO:0000313" key="2">
    <source>
        <dbReference type="Proteomes" id="UP001233999"/>
    </source>
</evidence>
<reference evidence="1" key="2">
    <citation type="submission" date="2023-05" db="EMBL/GenBank/DDBJ databases">
        <authorList>
            <person name="Fouks B."/>
        </authorList>
    </citation>
    <scope>NUCLEOTIDE SEQUENCE</scope>
    <source>
        <strain evidence="1">Stay&amp;Tobe</strain>
        <tissue evidence="1">Testes</tissue>
    </source>
</reference>
<name>A0AAD7ZHN2_DIPPU</name>
<dbReference type="AlphaFoldDB" id="A0AAD7ZHN2"/>
<reference evidence="1" key="1">
    <citation type="journal article" date="2023" name="IScience">
        <title>Live-bearing cockroach genome reveals convergent evolutionary mechanisms linked to viviparity in insects and beyond.</title>
        <authorList>
            <person name="Fouks B."/>
            <person name="Harrison M.C."/>
            <person name="Mikhailova A.A."/>
            <person name="Marchal E."/>
            <person name="English S."/>
            <person name="Carruthers M."/>
            <person name="Jennings E.C."/>
            <person name="Chiamaka E.L."/>
            <person name="Frigard R.A."/>
            <person name="Pippel M."/>
            <person name="Attardo G.M."/>
            <person name="Benoit J.B."/>
            <person name="Bornberg-Bauer E."/>
            <person name="Tobe S.S."/>
        </authorList>
    </citation>
    <scope>NUCLEOTIDE SEQUENCE</scope>
    <source>
        <strain evidence="1">Stay&amp;Tobe</strain>
    </source>
</reference>
<feature type="non-terminal residue" evidence="1">
    <location>
        <position position="60"/>
    </location>
</feature>
<feature type="non-terminal residue" evidence="1">
    <location>
        <position position="1"/>
    </location>
</feature>
<gene>
    <name evidence="1" type="ORF">L9F63_023950</name>
</gene>
<organism evidence="1 2">
    <name type="scientific">Diploptera punctata</name>
    <name type="common">Pacific beetle cockroach</name>
    <dbReference type="NCBI Taxonomy" id="6984"/>
    <lineage>
        <taxon>Eukaryota</taxon>
        <taxon>Metazoa</taxon>
        <taxon>Ecdysozoa</taxon>
        <taxon>Arthropoda</taxon>
        <taxon>Hexapoda</taxon>
        <taxon>Insecta</taxon>
        <taxon>Pterygota</taxon>
        <taxon>Neoptera</taxon>
        <taxon>Polyneoptera</taxon>
        <taxon>Dictyoptera</taxon>
        <taxon>Blattodea</taxon>
        <taxon>Blaberoidea</taxon>
        <taxon>Blaberidae</taxon>
        <taxon>Diplopterinae</taxon>
        <taxon>Diploptera</taxon>
    </lineage>
</organism>
<sequence>ARVYRIYPAKKNFEVHSNFPSFQKFDFEQKQILSFSSTPTSAQFTSATVYNLMLLSIMAG</sequence>
<keyword evidence="2" id="KW-1185">Reference proteome</keyword>
<accession>A0AAD7ZHN2</accession>
<dbReference type="Proteomes" id="UP001233999">
    <property type="component" value="Unassembled WGS sequence"/>
</dbReference>
<protein>
    <submittedName>
        <fullName evidence="1">Uncharacterized protein</fullName>
    </submittedName>
</protein>